<reference evidence="1" key="1">
    <citation type="journal article" date="2014" name="Front. Microbiol.">
        <title>High frequency of phylogenetically diverse reductive dehalogenase-homologous genes in deep subseafloor sedimentary metagenomes.</title>
        <authorList>
            <person name="Kawai M."/>
            <person name="Futagami T."/>
            <person name="Toyoda A."/>
            <person name="Takaki Y."/>
            <person name="Nishi S."/>
            <person name="Hori S."/>
            <person name="Arai W."/>
            <person name="Tsubouchi T."/>
            <person name="Morono Y."/>
            <person name="Uchiyama I."/>
            <person name="Ito T."/>
            <person name="Fujiyama A."/>
            <person name="Inagaki F."/>
            <person name="Takami H."/>
        </authorList>
    </citation>
    <scope>NUCLEOTIDE SEQUENCE</scope>
    <source>
        <strain evidence="1">Expedition CK06-06</strain>
    </source>
</reference>
<gene>
    <name evidence="1" type="ORF">S12H4_25537</name>
</gene>
<protein>
    <submittedName>
        <fullName evidence="1">Uncharacterized protein</fullName>
    </submittedName>
</protein>
<dbReference type="AlphaFoldDB" id="X1T5F0"/>
<evidence type="ECO:0000313" key="1">
    <source>
        <dbReference type="EMBL" id="GAI75264.1"/>
    </source>
</evidence>
<name>X1T5F0_9ZZZZ</name>
<sequence>GRARAVRIPFVAKEKIRNQPKNKTMPIQTRSLIVPVFSAIVTPSLKKNDLSLFLKI</sequence>
<comment type="caution">
    <text evidence="1">The sequence shown here is derived from an EMBL/GenBank/DDBJ whole genome shotgun (WGS) entry which is preliminary data.</text>
</comment>
<accession>X1T5F0</accession>
<proteinExistence type="predicted"/>
<organism evidence="1">
    <name type="scientific">marine sediment metagenome</name>
    <dbReference type="NCBI Taxonomy" id="412755"/>
    <lineage>
        <taxon>unclassified sequences</taxon>
        <taxon>metagenomes</taxon>
        <taxon>ecological metagenomes</taxon>
    </lineage>
</organism>
<feature type="non-terminal residue" evidence="1">
    <location>
        <position position="1"/>
    </location>
</feature>
<dbReference type="EMBL" id="BARW01014401">
    <property type="protein sequence ID" value="GAI75264.1"/>
    <property type="molecule type" value="Genomic_DNA"/>
</dbReference>